<dbReference type="Gene3D" id="3.40.50.2300">
    <property type="match status" value="1"/>
</dbReference>
<dbReference type="GO" id="GO:0006355">
    <property type="term" value="P:regulation of DNA-templated transcription"/>
    <property type="evidence" value="ECO:0007669"/>
    <property type="project" value="InterPro"/>
</dbReference>
<dbReference type="GO" id="GO:0000976">
    <property type="term" value="F:transcription cis-regulatory region binding"/>
    <property type="evidence" value="ECO:0007669"/>
    <property type="project" value="TreeGrafter"/>
</dbReference>
<dbReference type="SMART" id="SM00448">
    <property type="entry name" value="REC"/>
    <property type="match status" value="1"/>
</dbReference>
<evidence type="ECO:0000256" key="2">
    <source>
        <dbReference type="ARBA" id="ARBA00023012"/>
    </source>
</evidence>
<evidence type="ECO:0000259" key="8">
    <source>
        <dbReference type="PROSITE" id="PS50110"/>
    </source>
</evidence>
<dbReference type="InterPro" id="IPR001867">
    <property type="entry name" value="OmpR/PhoB-type_DNA-bd"/>
</dbReference>
<evidence type="ECO:0000256" key="6">
    <source>
        <dbReference type="PROSITE-ProRule" id="PRU00169"/>
    </source>
</evidence>
<dbReference type="InterPro" id="IPR011006">
    <property type="entry name" value="CheY-like_superfamily"/>
</dbReference>
<sequence>MKTKILIVEDEILVALDIKNSLIKFGFDVIGITVNYDETLSFIRKFTPDIILMDIHLENSKDGICIVEDMQKIKNIPVIYLTAYYDEKTVNRAIQTNPISYLLKPFNREELKSTIMLAMFKINRFNKFTVDKNCTPLGFDYFYDVCNEILFYKNMPIKLSLNERKLLTILVEAKGSVVSFREIEYLIWTDEPVSDGAIRTLVHRLRIKLEYKIIETIPTVGYKLSPLL</sequence>
<evidence type="ECO:0000256" key="5">
    <source>
        <dbReference type="ARBA" id="ARBA00023163"/>
    </source>
</evidence>
<feature type="domain" description="Response regulatory" evidence="8">
    <location>
        <begin position="4"/>
        <end position="119"/>
    </location>
</feature>
<organism evidence="10 11">
    <name type="scientific">Halarcobacter mediterraneus</name>
    <dbReference type="NCBI Taxonomy" id="2023153"/>
    <lineage>
        <taxon>Bacteria</taxon>
        <taxon>Pseudomonadati</taxon>
        <taxon>Campylobacterota</taxon>
        <taxon>Epsilonproteobacteria</taxon>
        <taxon>Campylobacterales</taxon>
        <taxon>Arcobacteraceae</taxon>
        <taxon>Halarcobacter</taxon>
    </lineage>
</organism>
<evidence type="ECO:0000256" key="1">
    <source>
        <dbReference type="ARBA" id="ARBA00022553"/>
    </source>
</evidence>
<dbReference type="CDD" id="cd17534">
    <property type="entry name" value="REC_DC-like"/>
    <property type="match status" value="1"/>
</dbReference>
<dbReference type="Gene3D" id="1.10.10.10">
    <property type="entry name" value="Winged helix-like DNA-binding domain superfamily/Winged helix DNA-binding domain"/>
    <property type="match status" value="1"/>
</dbReference>
<dbReference type="PANTHER" id="PTHR48111:SF1">
    <property type="entry name" value="TWO-COMPONENT RESPONSE REGULATOR ORR33"/>
    <property type="match status" value="1"/>
</dbReference>
<dbReference type="GO" id="GO:0032993">
    <property type="term" value="C:protein-DNA complex"/>
    <property type="evidence" value="ECO:0007669"/>
    <property type="project" value="TreeGrafter"/>
</dbReference>
<protein>
    <submittedName>
        <fullName evidence="10">DNA-binding response regulator</fullName>
    </submittedName>
</protein>
<keyword evidence="1 6" id="KW-0597">Phosphoprotein</keyword>
<keyword evidence="3" id="KW-0805">Transcription regulation</keyword>
<accession>A0A4Q1AWN7</accession>
<dbReference type="InterPro" id="IPR039420">
    <property type="entry name" value="WalR-like"/>
</dbReference>
<dbReference type="OrthoDB" id="8912111at2"/>
<dbReference type="InterPro" id="IPR001789">
    <property type="entry name" value="Sig_transdc_resp-reg_receiver"/>
</dbReference>
<dbReference type="Pfam" id="PF00072">
    <property type="entry name" value="Response_reg"/>
    <property type="match status" value="1"/>
</dbReference>
<evidence type="ECO:0000256" key="3">
    <source>
        <dbReference type="ARBA" id="ARBA00023015"/>
    </source>
</evidence>
<evidence type="ECO:0000259" key="9">
    <source>
        <dbReference type="PROSITE" id="PS51755"/>
    </source>
</evidence>
<dbReference type="GO" id="GO:0005829">
    <property type="term" value="C:cytosol"/>
    <property type="evidence" value="ECO:0007669"/>
    <property type="project" value="TreeGrafter"/>
</dbReference>
<comment type="caution">
    <text evidence="10">The sequence shown here is derived from an EMBL/GenBank/DDBJ whole genome shotgun (WGS) entry which is preliminary data.</text>
</comment>
<feature type="modified residue" description="4-aspartylphosphate" evidence="6">
    <location>
        <position position="54"/>
    </location>
</feature>
<feature type="domain" description="OmpR/PhoB-type" evidence="9">
    <location>
        <begin position="132"/>
        <end position="226"/>
    </location>
</feature>
<evidence type="ECO:0000313" key="11">
    <source>
        <dbReference type="Proteomes" id="UP000289718"/>
    </source>
</evidence>
<feature type="DNA-binding region" description="OmpR/PhoB-type" evidence="7">
    <location>
        <begin position="132"/>
        <end position="226"/>
    </location>
</feature>
<evidence type="ECO:0000256" key="4">
    <source>
        <dbReference type="ARBA" id="ARBA00023125"/>
    </source>
</evidence>
<keyword evidence="2" id="KW-0902">Two-component regulatory system</keyword>
<dbReference type="PANTHER" id="PTHR48111">
    <property type="entry name" value="REGULATOR OF RPOS"/>
    <property type="match status" value="1"/>
</dbReference>
<dbReference type="EMBL" id="NXIE01000002">
    <property type="protein sequence ID" value="RXK13481.1"/>
    <property type="molecule type" value="Genomic_DNA"/>
</dbReference>
<dbReference type="Pfam" id="PF00486">
    <property type="entry name" value="Trans_reg_C"/>
    <property type="match status" value="1"/>
</dbReference>
<keyword evidence="5" id="KW-0804">Transcription</keyword>
<keyword evidence="11" id="KW-1185">Reference proteome</keyword>
<dbReference type="GO" id="GO:0000156">
    <property type="term" value="F:phosphorelay response regulator activity"/>
    <property type="evidence" value="ECO:0007669"/>
    <property type="project" value="TreeGrafter"/>
</dbReference>
<dbReference type="PROSITE" id="PS51755">
    <property type="entry name" value="OMPR_PHOB"/>
    <property type="match status" value="1"/>
</dbReference>
<keyword evidence="4 7" id="KW-0238">DNA-binding</keyword>
<dbReference type="AlphaFoldDB" id="A0A4Q1AWN7"/>
<name>A0A4Q1AWN7_9BACT</name>
<dbReference type="InterPro" id="IPR016032">
    <property type="entry name" value="Sig_transdc_resp-reg_C-effctor"/>
</dbReference>
<dbReference type="SUPFAM" id="SSF52172">
    <property type="entry name" value="CheY-like"/>
    <property type="match status" value="1"/>
</dbReference>
<dbReference type="Proteomes" id="UP000289718">
    <property type="component" value="Unassembled WGS sequence"/>
</dbReference>
<dbReference type="PROSITE" id="PS50110">
    <property type="entry name" value="RESPONSE_REGULATORY"/>
    <property type="match status" value="1"/>
</dbReference>
<dbReference type="InterPro" id="IPR036388">
    <property type="entry name" value="WH-like_DNA-bd_sf"/>
</dbReference>
<proteinExistence type="predicted"/>
<dbReference type="CDD" id="cd00383">
    <property type="entry name" value="trans_reg_C"/>
    <property type="match status" value="1"/>
</dbReference>
<dbReference type="SMART" id="SM00862">
    <property type="entry name" value="Trans_reg_C"/>
    <property type="match status" value="1"/>
</dbReference>
<evidence type="ECO:0000313" key="10">
    <source>
        <dbReference type="EMBL" id="RXK13481.1"/>
    </source>
</evidence>
<dbReference type="RefSeq" id="WP_129061303.1">
    <property type="nucleotide sequence ID" value="NZ_NXIE01000002.1"/>
</dbReference>
<evidence type="ECO:0000256" key="7">
    <source>
        <dbReference type="PROSITE-ProRule" id="PRU01091"/>
    </source>
</evidence>
<reference evidence="10 11" key="1">
    <citation type="submission" date="2017-09" db="EMBL/GenBank/DDBJ databases">
        <title>Genomics of the genus Arcobacter.</title>
        <authorList>
            <person name="Perez-Cataluna A."/>
            <person name="Figueras M.J."/>
            <person name="Salas-Masso N."/>
        </authorList>
    </citation>
    <scope>NUCLEOTIDE SEQUENCE [LARGE SCALE GENOMIC DNA]</scope>
    <source>
        <strain evidence="10 11">F156-34</strain>
    </source>
</reference>
<gene>
    <name evidence="10" type="ORF">CP965_06670</name>
</gene>
<dbReference type="SUPFAM" id="SSF46894">
    <property type="entry name" value="C-terminal effector domain of the bipartite response regulators"/>
    <property type="match status" value="1"/>
</dbReference>